<name>A0A1I7ULS7_9PELO</name>
<sequence length="150" mass="18100">MYLFCDKRIMATGRIVKRKCALCNCSKSRNDMVFVSIKQEEKEKWVKISDIRYLPKETFLIRSKLAVLHWNCLQLGELAGNRIEVRKVPYYCKTRKQVVQKTRKSPSDHQWRKDIMEIVFNNWDREEEHFEEEVEARAQVEERLYAIDLQ</sequence>
<dbReference type="WBParaSite" id="Csp11.Scaffold630.g17239.t1">
    <property type="protein sequence ID" value="Csp11.Scaffold630.g17239.t1"/>
    <property type="gene ID" value="Csp11.Scaffold630.g17239"/>
</dbReference>
<protein>
    <submittedName>
        <fullName evidence="2">MADF domain-containing protein</fullName>
    </submittedName>
</protein>
<dbReference type="eggNOG" id="ENOG502QSS1">
    <property type="taxonomic scope" value="Eukaryota"/>
</dbReference>
<proteinExistence type="predicted"/>
<keyword evidence="1" id="KW-1185">Reference proteome</keyword>
<dbReference type="Proteomes" id="UP000095282">
    <property type="component" value="Unplaced"/>
</dbReference>
<evidence type="ECO:0000313" key="1">
    <source>
        <dbReference type="Proteomes" id="UP000095282"/>
    </source>
</evidence>
<evidence type="ECO:0000313" key="2">
    <source>
        <dbReference type="WBParaSite" id="Csp11.Scaffold630.g17239.t1"/>
    </source>
</evidence>
<organism evidence="1 2">
    <name type="scientific">Caenorhabditis tropicalis</name>
    <dbReference type="NCBI Taxonomy" id="1561998"/>
    <lineage>
        <taxon>Eukaryota</taxon>
        <taxon>Metazoa</taxon>
        <taxon>Ecdysozoa</taxon>
        <taxon>Nematoda</taxon>
        <taxon>Chromadorea</taxon>
        <taxon>Rhabditida</taxon>
        <taxon>Rhabditina</taxon>
        <taxon>Rhabditomorpha</taxon>
        <taxon>Rhabditoidea</taxon>
        <taxon>Rhabditidae</taxon>
        <taxon>Peloderinae</taxon>
        <taxon>Caenorhabditis</taxon>
    </lineage>
</organism>
<accession>A0A1I7ULS7</accession>
<dbReference type="AlphaFoldDB" id="A0A1I7ULS7"/>
<reference evidence="2" key="1">
    <citation type="submission" date="2016-11" db="UniProtKB">
        <authorList>
            <consortium name="WormBaseParasite"/>
        </authorList>
    </citation>
    <scope>IDENTIFICATION</scope>
</reference>